<name>A0ABD2C414_VESMC</name>
<proteinExistence type="predicted"/>
<reference evidence="1 2" key="1">
    <citation type="journal article" date="2024" name="Ann. Entomol. Soc. Am.">
        <title>Genomic analyses of the southern and eastern yellowjacket wasps (Hymenoptera: Vespidae) reveal evolutionary signatures of social life.</title>
        <authorList>
            <person name="Catto M.A."/>
            <person name="Caine P.B."/>
            <person name="Orr S.E."/>
            <person name="Hunt B.G."/>
            <person name="Goodisman M.A.D."/>
        </authorList>
    </citation>
    <scope>NUCLEOTIDE SEQUENCE [LARGE SCALE GENOMIC DNA]</scope>
    <source>
        <strain evidence="1">232</strain>
        <tissue evidence="1">Head and thorax</tissue>
    </source>
</reference>
<dbReference type="EMBL" id="JAYRBN010000061">
    <property type="protein sequence ID" value="KAL2739777.1"/>
    <property type="molecule type" value="Genomic_DNA"/>
</dbReference>
<protein>
    <submittedName>
        <fullName evidence="1">Uncharacterized protein</fullName>
    </submittedName>
</protein>
<evidence type="ECO:0000313" key="2">
    <source>
        <dbReference type="Proteomes" id="UP001607303"/>
    </source>
</evidence>
<keyword evidence="2" id="KW-1185">Reference proteome</keyword>
<sequence length="135" mass="15978">MLQCAGIDIKKQYCCVIDLQNIIIEYYAYVLHKILRLLYDKRKKKKETSYHRMQTLKLNCYMSHIVAKKIHFSTYSHLLSRVINLLHAYMKKISNETLYPVATWPIVKKLMHNYLGVREGEYKSGSSLMTERISS</sequence>
<dbReference type="AlphaFoldDB" id="A0ABD2C414"/>
<feature type="non-terminal residue" evidence="1">
    <location>
        <position position="135"/>
    </location>
</feature>
<gene>
    <name evidence="1" type="ORF">V1477_011166</name>
</gene>
<comment type="caution">
    <text evidence="1">The sequence shown here is derived from an EMBL/GenBank/DDBJ whole genome shotgun (WGS) entry which is preliminary data.</text>
</comment>
<organism evidence="1 2">
    <name type="scientific">Vespula maculifrons</name>
    <name type="common">Eastern yellow jacket</name>
    <name type="synonym">Wasp</name>
    <dbReference type="NCBI Taxonomy" id="7453"/>
    <lineage>
        <taxon>Eukaryota</taxon>
        <taxon>Metazoa</taxon>
        <taxon>Ecdysozoa</taxon>
        <taxon>Arthropoda</taxon>
        <taxon>Hexapoda</taxon>
        <taxon>Insecta</taxon>
        <taxon>Pterygota</taxon>
        <taxon>Neoptera</taxon>
        <taxon>Endopterygota</taxon>
        <taxon>Hymenoptera</taxon>
        <taxon>Apocrita</taxon>
        <taxon>Aculeata</taxon>
        <taxon>Vespoidea</taxon>
        <taxon>Vespidae</taxon>
        <taxon>Vespinae</taxon>
        <taxon>Vespula</taxon>
    </lineage>
</organism>
<dbReference type="Proteomes" id="UP001607303">
    <property type="component" value="Unassembled WGS sequence"/>
</dbReference>
<accession>A0ABD2C414</accession>
<evidence type="ECO:0000313" key="1">
    <source>
        <dbReference type="EMBL" id="KAL2739777.1"/>
    </source>
</evidence>